<dbReference type="Proteomes" id="UP000290289">
    <property type="component" value="Chromosome 12"/>
</dbReference>
<keyword evidence="3" id="KW-1185">Reference proteome</keyword>
<evidence type="ECO:0000313" key="2">
    <source>
        <dbReference type="EMBL" id="RXH80931.1"/>
    </source>
</evidence>
<name>A0A498IHD1_MALDO</name>
<protein>
    <submittedName>
        <fullName evidence="2">Uncharacterized protein</fullName>
    </submittedName>
</protein>
<comment type="caution">
    <text evidence="2">The sequence shown here is derived from an EMBL/GenBank/DDBJ whole genome shotgun (WGS) entry which is preliminary data.</text>
</comment>
<sequence>MIPAITRWDTSMIHKAIKDVLVEKIMFLLLNHKNNLQRENDIKKRAKEWKKTNVINNEQEKDARKDTVKDQSEKKANREDTTELDQNLNKNGQQTDEPKNININEA</sequence>
<gene>
    <name evidence="2" type="ORF">DVH24_004845</name>
</gene>
<dbReference type="EMBL" id="RDQH01000338">
    <property type="protein sequence ID" value="RXH80931.1"/>
    <property type="molecule type" value="Genomic_DNA"/>
</dbReference>
<feature type="compositionally biased region" description="Basic and acidic residues" evidence="1">
    <location>
        <begin position="58"/>
        <end position="81"/>
    </location>
</feature>
<accession>A0A498IHD1</accession>
<reference evidence="2 3" key="1">
    <citation type="submission" date="2018-10" db="EMBL/GenBank/DDBJ databases">
        <title>A high-quality apple genome assembly.</title>
        <authorList>
            <person name="Hu J."/>
        </authorList>
    </citation>
    <scope>NUCLEOTIDE SEQUENCE [LARGE SCALE GENOMIC DNA]</scope>
    <source>
        <strain evidence="3">cv. HFTH1</strain>
        <tissue evidence="2">Young leaf</tissue>
    </source>
</reference>
<organism evidence="2 3">
    <name type="scientific">Malus domestica</name>
    <name type="common">Apple</name>
    <name type="synonym">Pyrus malus</name>
    <dbReference type="NCBI Taxonomy" id="3750"/>
    <lineage>
        <taxon>Eukaryota</taxon>
        <taxon>Viridiplantae</taxon>
        <taxon>Streptophyta</taxon>
        <taxon>Embryophyta</taxon>
        <taxon>Tracheophyta</taxon>
        <taxon>Spermatophyta</taxon>
        <taxon>Magnoliopsida</taxon>
        <taxon>eudicotyledons</taxon>
        <taxon>Gunneridae</taxon>
        <taxon>Pentapetalae</taxon>
        <taxon>rosids</taxon>
        <taxon>fabids</taxon>
        <taxon>Rosales</taxon>
        <taxon>Rosaceae</taxon>
        <taxon>Amygdaloideae</taxon>
        <taxon>Maleae</taxon>
        <taxon>Malus</taxon>
    </lineage>
</organism>
<feature type="region of interest" description="Disordered" evidence="1">
    <location>
        <begin position="53"/>
        <end position="106"/>
    </location>
</feature>
<proteinExistence type="predicted"/>
<dbReference type="AlphaFoldDB" id="A0A498IHD1"/>
<evidence type="ECO:0000256" key="1">
    <source>
        <dbReference type="SAM" id="MobiDB-lite"/>
    </source>
</evidence>
<evidence type="ECO:0000313" key="3">
    <source>
        <dbReference type="Proteomes" id="UP000290289"/>
    </source>
</evidence>
<feature type="compositionally biased region" description="Polar residues" evidence="1">
    <location>
        <begin position="84"/>
        <end position="106"/>
    </location>
</feature>